<evidence type="ECO:0000313" key="2">
    <source>
        <dbReference type="Proteomes" id="UP000237347"/>
    </source>
</evidence>
<gene>
    <name evidence="1" type="ORF">CFP56_025302</name>
</gene>
<dbReference type="Gene3D" id="1.10.600.10">
    <property type="entry name" value="Farnesyl Diphosphate Synthase"/>
    <property type="match status" value="1"/>
</dbReference>
<dbReference type="SUPFAM" id="SSF48576">
    <property type="entry name" value="Terpenoid synthases"/>
    <property type="match status" value="1"/>
</dbReference>
<dbReference type="EMBL" id="PKMF04000400">
    <property type="protein sequence ID" value="KAK7833748.1"/>
    <property type="molecule type" value="Genomic_DNA"/>
</dbReference>
<protein>
    <submittedName>
        <fullName evidence="1">(-)-germacrene d synthase</fullName>
    </submittedName>
</protein>
<name>A0AAW0K3F3_QUESU</name>
<dbReference type="Gramene" id="rna-CFP56_04836">
    <property type="protein sequence ID" value="cds-POF08718.1"/>
    <property type="gene ID" value="gene-CFP56_04836"/>
</dbReference>
<sequence>MAQHGGTEEEEAINEFQEVEQVKDAWKDINKECLYPTIVPAPTLTRILNLAHVIDVVYKDKDGYTHARIMLEQRFRNFNAH</sequence>
<dbReference type="InterPro" id="IPR008949">
    <property type="entry name" value="Isoprenoid_synthase_dom_sf"/>
</dbReference>
<evidence type="ECO:0000313" key="1">
    <source>
        <dbReference type="EMBL" id="KAK7833748.1"/>
    </source>
</evidence>
<dbReference type="Proteomes" id="UP000237347">
    <property type="component" value="Unassembled WGS sequence"/>
</dbReference>
<proteinExistence type="predicted"/>
<reference evidence="1 2" key="1">
    <citation type="journal article" date="2018" name="Sci. Data">
        <title>The draft genome sequence of cork oak.</title>
        <authorList>
            <person name="Ramos A.M."/>
            <person name="Usie A."/>
            <person name="Barbosa P."/>
            <person name="Barros P.M."/>
            <person name="Capote T."/>
            <person name="Chaves I."/>
            <person name="Simoes F."/>
            <person name="Abreu I."/>
            <person name="Carrasquinho I."/>
            <person name="Faro C."/>
            <person name="Guimaraes J.B."/>
            <person name="Mendonca D."/>
            <person name="Nobrega F."/>
            <person name="Rodrigues L."/>
            <person name="Saibo N.J.M."/>
            <person name="Varela M.C."/>
            <person name="Egas C."/>
            <person name="Matos J."/>
            <person name="Miguel C.M."/>
            <person name="Oliveira M.M."/>
            <person name="Ricardo C.P."/>
            <person name="Goncalves S."/>
        </authorList>
    </citation>
    <scope>NUCLEOTIDE SEQUENCE [LARGE SCALE GENOMIC DNA]</scope>
    <source>
        <strain evidence="2">cv. HL8</strain>
    </source>
</reference>
<comment type="caution">
    <text evidence="1">The sequence shown here is derived from an EMBL/GenBank/DDBJ whole genome shotgun (WGS) entry which is preliminary data.</text>
</comment>
<keyword evidence="2" id="KW-1185">Reference proteome</keyword>
<dbReference type="AlphaFoldDB" id="A0AAW0K3F3"/>
<organism evidence="1 2">
    <name type="scientific">Quercus suber</name>
    <name type="common">Cork oak</name>
    <dbReference type="NCBI Taxonomy" id="58331"/>
    <lineage>
        <taxon>Eukaryota</taxon>
        <taxon>Viridiplantae</taxon>
        <taxon>Streptophyta</taxon>
        <taxon>Embryophyta</taxon>
        <taxon>Tracheophyta</taxon>
        <taxon>Spermatophyta</taxon>
        <taxon>Magnoliopsida</taxon>
        <taxon>eudicotyledons</taxon>
        <taxon>Gunneridae</taxon>
        <taxon>Pentapetalae</taxon>
        <taxon>rosids</taxon>
        <taxon>fabids</taxon>
        <taxon>Fagales</taxon>
        <taxon>Fagaceae</taxon>
        <taxon>Quercus</taxon>
    </lineage>
</organism>
<accession>A0AAW0K3F3</accession>